<dbReference type="Proteomes" id="UP001156601">
    <property type="component" value="Unassembled WGS sequence"/>
</dbReference>
<accession>A0AA37T1L2</accession>
<proteinExistence type="inferred from homology"/>
<evidence type="ECO:0000256" key="4">
    <source>
        <dbReference type="ARBA" id="ARBA00007974"/>
    </source>
</evidence>
<dbReference type="GO" id="GO:0042597">
    <property type="term" value="C:periplasmic space"/>
    <property type="evidence" value="ECO:0007669"/>
    <property type="project" value="UniProtKB-SubCell"/>
</dbReference>
<comment type="similarity">
    <text evidence="4">In the C-terminal section; belongs to the glycosyl hydrolase 73 family.</text>
</comment>
<dbReference type="InterPro" id="IPR013377">
    <property type="entry name" value="FlgJ"/>
</dbReference>
<dbReference type="Gene3D" id="1.10.530.10">
    <property type="match status" value="1"/>
</dbReference>
<gene>
    <name evidence="13" type="primary">flgJ</name>
    <name evidence="13" type="ORF">GCM10007852_17010</name>
</gene>
<dbReference type="InterPro" id="IPR002901">
    <property type="entry name" value="MGlyc_endo_b_GlcNAc-like_dom"/>
</dbReference>
<evidence type="ECO:0000256" key="10">
    <source>
        <dbReference type="ARBA" id="ARBA00023316"/>
    </source>
</evidence>
<organism evidence="13 14">
    <name type="scientific">Agaribacter marinus</name>
    <dbReference type="NCBI Taxonomy" id="1431249"/>
    <lineage>
        <taxon>Bacteria</taxon>
        <taxon>Pseudomonadati</taxon>
        <taxon>Pseudomonadota</taxon>
        <taxon>Gammaproteobacteria</taxon>
        <taxon>Alteromonadales</taxon>
        <taxon>Alteromonadaceae</taxon>
        <taxon>Agaribacter</taxon>
    </lineage>
</organism>
<keyword evidence="14" id="KW-1185">Reference proteome</keyword>
<sequence length="321" mass="35266">MSMDLTNNVKSQLEMSRSVHDLSGLDGLRAAAQKGDKGALEEAAKQFEAIFVQMLLKSMRKGQEALADKDSPFNSEQVKFYRDMHDQQLATDMSTNGSLGLAEIIVQQMSLDGSVMPAGAVRSDGNLSVLNRHHVMIREASEERMLSAGSVNASASKQAAFDTPETFVQTLFPQAQAAAERLGIDPKALLAQAAVETGWGKYVMHQHDGQNAHNLFGIKADKRWGGEKVVVDTLEFNGNIPQKQQASFRSYQNFEASLQDYVDFVSDNPRYKDALSKTDNPQAYFEALQAAGYATDPNYANKIMSVYQGATLNNTMNELLP</sequence>
<comment type="similarity">
    <text evidence="3">In the N-terminal section; belongs to the FlgJ family.</text>
</comment>
<dbReference type="GO" id="GO:0071555">
    <property type="term" value="P:cell wall organization"/>
    <property type="evidence" value="ECO:0007669"/>
    <property type="project" value="UniProtKB-KW"/>
</dbReference>
<dbReference type="EMBL" id="BSOT01000005">
    <property type="protein sequence ID" value="GLR70793.1"/>
    <property type="molecule type" value="Genomic_DNA"/>
</dbReference>
<evidence type="ECO:0000256" key="11">
    <source>
        <dbReference type="ARBA" id="ARBA00030835"/>
    </source>
</evidence>
<protein>
    <recommendedName>
        <fullName evidence="5">Peptidoglycan hydrolase FlgJ</fullName>
    </recommendedName>
    <alternativeName>
        <fullName evidence="11">Muramidase FlgJ</fullName>
    </alternativeName>
</protein>
<evidence type="ECO:0000256" key="5">
    <source>
        <dbReference type="ARBA" id="ARBA00013433"/>
    </source>
</evidence>
<dbReference type="Pfam" id="PF01832">
    <property type="entry name" value="Glucosaminidase"/>
    <property type="match status" value="1"/>
</dbReference>
<dbReference type="AlphaFoldDB" id="A0AA37T1L2"/>
<evidence type="ECO:0000313" key="14">
    <source>
        <dbReference type="Proteomes" id="UP001156601"/>
    </source>
</evidence>
<evidence type="ECO:0000256" key="6">
    <source>
        <dbReference type="ARBA" id="ARBA00022764"/>
    </source>
</evidence>
<dbReference type="NCBIfam" id="TIGR02541">
    <property type="entry name" value="flagell_FlgJ"/>
    <property type="match status" value="1"/>
</dbReference>
<dbReference type="GO" id="GO:0044780">
    <property type="term" value="P:bacterial-type flagellum assembly"/>
    <property type="evidence" value="ECO:0007669"/>
    <property type="project" value="InterPro"/>
</dbReference>
<dbReference type="Gene3D" id="2.10.70.40">
    <property type="entry name" value="peptidoglycan hydrolase"/>
    <property type="match status" value="1"/>
</dbReference>
<dbReference type="PANTHER" id="PTHR33308">
    <property type="entry name" value="PEPTIDOGLYCAN HYDROLASE FLGJ"/>
    <property type="match status" value="1"/>
</dbReference>
<keyword evidence="8 13" id="KW-0378">Hydrolase</keyword>
<evidence type="ECO:0000256" key="8">
    <source>
        <dbReference type="ARBA" id="ARBA00022801"/>
    </source>
</evidence>
<evidence type="ECO:0000256" key="9">
    <source>
        <dbReference type="ARBA" id="ARBA00023295"/>
    </source>
</evidence>
<dbReference type="Pfam" id="PF10135">
    <property type="entry name" value="Rod-binding"/>
    <property type="match status" value="1"/>
</dbReference>
<evidence type="ECO:0000256" key="3">
    <source>
        <dbReference type="ARBA" id="ARBA00006880"/>
    </source>
</evidence>
<keyword evidence="9" id="KW-0326">Glycosidase</keyword>
<dbReference type="InterPro" id="IPR019301">
    <property type="entry name" value="Flagellar_prot_FlgJ_N"/>
</dbReference>
<reference evidence="13" key="1">
    <citation type="journal article" date="2014" name="Int. J. Syst. Evol. Microbiol.">
        <title>Complete genome sequence of Corynebacterium casei LMG S-19264T (=DSM 44701T), isolated from a smear-ripened cheese.</title>
        <authorList>
            <consortium name="US DOE Joint Genome Institute (JGI-PGF)"/>
            <person name="Walter F."/>
            <person name="Albersmeier A."/>
            <person name="Kalinowski J."/>
            <person name="Ruckert C."/>
        </authorList>
    </citation>
    <scope>NUCLEOTIDE SEQUENCE</scope>
    <source>
        <strain evidence="13">NBRC 110023</strain>
    </source>
</reference>
<evidence type="ECO:0000313" key="13">
    <source>
        <dbReference type="EMBL" id="GLR70793.1"/>
    </source>
</evidence>
<dbReference type="PANTHER" id="PTHR33308:SF9">
    <property type="entry name" value="PEPTIDOGLYCAN HYDROLASE FLGJ"/>
    <property type="match status" value="1"/>
</dbReference>
<feature type="domain" description="Mannosyl-glycoprotein endo-beta-N-acetylglucosamidase-like" evidence="12">
    <location>
        <begin position="152"/>
        <end position="317"/>
    </location>
</feature>
<evidence type="ECO:0000259" key="12">
    <source>
        <dbReference type="SMART" id="SM00047"/>
    </source>
</evidence>
<keyword evidence="6" id="KW-0574">Periplasm</keyword>
<evidence type="ECO:0000256" key="2">
    <source>
        <dbReference type="ARBA" id="ARBA00004418"/>
    </source>
</evidence>
<name>A0AA37T1L2_9ALTE</name>
<comment type="function">
    <text evidence="1">Flagellum-specific muramidase which hydrolyzes the peptidoglycan layer to assemble the rod structure in the periplasmic space.</text>
</comment>
<dbReference type="GO" id="GO:0004040">
    <property type="term" value="F:amidase activity"/>
    <property type="evidence" value="ECO:0007669"/>
    <property type="project" value="InterPro"/>
</dbReference>
<dbReference type="PRINTS" id="PR01002">
    <property type="entry name" value="FLGFLGJ"/>
</dbReference>
<comment type="caution">
    <text evidence="13">The sequence shown here is derived from an EMBL/GenBank/DDBJ whole genome shotgun (WGS) entry which is preliminary data.</text>
</comment>
<reference evidence="13" key="2">
    <citation type="submission" date="2023-01" db="EMBL/GenBank/DDBJ databases">
        <title>Draft genome sequence of Agaribacter marinus strain NBRC 110023.</title>
        <authorList>
            <person name="Sun Q."/>
            <person name="Mori K."/>
        </authorList>
    </citation>
    <scope>NUCLEOTIDE SEQUENCE</scope>
    <source>
        <strain evidence="13">NBRC 110023</strain>
    </source>
</reference>
<dbReference type="GO" id="GO:0071973">
    <property type="term" value="P:bacterial-type flagellum-dependent cell motility"/>
    <property type="evidence" value="ECO:0007669"/>
    <property type="project" value="TreeGrafter"/>
</dbReference>
<dbReference type="GO" id="GO:0016798">
    <property type="term" value="F:hydrolase activity, acting on glycosyl bonds"/>
    <property type="evidence" value="ECO:0007669"/>
    <property type="project" value="UniProtKB-KW"/>
</dbReference>
<keyword evidence="10" id="KW-0961">Cell wall biogenesis/degradation</keyword>
<keyword evidence="7" id="KW-1005">Bacterial flagellum biogenesis</keyword>
<comment type="subcellular location">
    <subcellularLocation>
        <location evidence="2">Periplasm</location>
    </subcellularLocation>
</comment>
<dbReference type="SMART" id="SM00047">
    <property type="entry name" value="LYZ2"/>
    <property type="match status" value="1"/>
</dbReference>
<evidence type="ECO:0000256" key="7">
    <source>
        <dbReference type="ARBA" id="ARBA00022795"/>
    </source>
</evidence>
<dbReference type="InterPro" id="IPR051056">
    <property type="entry name" value="Glycosyl_Hydrolase_73"/>
</dbReference>
<evidence type="ECO:0000256" key="1">
    <source>
        <dbReference type="ARBA" id="ARBA00002954"/>
    </source>
</evidence>